<proteinExistence type="predicted"/>
<reference evidence="2 3" key="1">
    <citation type="submission" date="2019-07" db="EMBL/GenBank/DDBJ databases">
        <title>Paenibacillus thiaminolyticus NRRL B-4156.</title>
        <authorList>
            <person name="Hehnly C."/>
            <person name="Zhang L."/>
        </authorList>
    </citation>
    <scope>NUCLEOTIDE SEQUENCE [LARGE SCALE GENOMIC DNA]</scope>
    <source>
        <strain evidence="2 3">NRRL B-4156</strain>
    </source>
</reference>
<gene>
    <name evidence="2" type="ORF">FLT43_16480</name>
</gene>
<name>A0AAP9DVX6_PANTH</name>
<dbReference type="Gene3D" id="3.40.50.720">
    <property type="entry name" value="NAD(P)-binding Rossmann-like Domain"/>
    <property type="match status" value="1"/>
</dbReference>
<dbReference type="Proteomes" id="UP000315377">
    <property type="component" value="Chromosome"/>
</dbReference>
<evidence type="ECO:0000313" key="3">
    <source>
        <dbReference type="Proteomes" id="UP000315377"/>
    </source>
</evidence>
<dbReference type="SUPFAM" id="SSF51735">
    <property type="entry name" value="NAD(P)-binding Rossmann-fold domains"/>
    <property type="match status" value="1"/>
</dbReference>
<feature type="region of interest" description="Disordered" evidence="1">
    <location>
        <begin position="114"/>
        <end position="138"/>
    </location>
</feature>
<accession>A0AAP9DVX6</accession>
<dbReference type="EMBL" id="CP041405">
    <property type="protein sequence ID" value="QDM44898.1"/>
    <property type="molecule type" value="Genomic_DNA"/>
</dbReference>
<dbReference type="AlphaFoldDB" id="A0AAP9DVX6"/>
<protein>
    <submittedName>
        <fullName evidence="2">NAD(P)-dependent oxidoreductase</fullName>
    </submittedName>
</protein>
<sequence length="138" mass="14784">MKRRGAIQPIDVAEGIAALEEAAAEIPEHVILRYGTLYGPDTWYDKTGAIAKKVLDRQLAATDGVSSFLHVEDAAHAALLALDWPAGPVNIVDDEPAAGTQWLPVYAEMLQAPAPQYEPGSNRGERGTSNAKARSEYG</sequence>
<dbReference type="InterPro" id="IPR036291">
    <property type="entry name" value="NAD(P)-bd_dom_sf"/>
</dbReference>
<organism evidence="2 3">
    <name type="scientific">Paenibacillus thiaminolyticus</name>
    <name type="common">Bacillus thiaminolyticus</name>
    <dbReference type="NCBI Taxonomy" id="49283"/>
    <lineage>
        <taxon>Bacteria</taxon>
        <taxon>Bacillati</taxon>
        <taxon>Bacillota</taxon>
        <taxon>Bacilli</taxon>
        <taxon>Bacillales</taxon>
        <taxon>Paenibacillaceae</taxon>
        <taxon>Paenibacillus</taxon>
    </lineage>
</organism>
<evidence type="ECO:0000313" key="2">
    <source>
        <dbReference type="EMBL" id="QDM44898.1"/>
    </source>
</evidence>
<evidence type="ECO:0000256" key="1">
    <source>
        <dbReference type="SAM" id="MobiDB-lite"/>
    </source>
</evidence>